<dbReference type="PANTHER" id="PTHR43479:SF11">
    <property type="entry name" value="ACREF_ENVCD OPERON REPRESSOR-RELATED"/>
    <property type="match status" value="1"/>
</dbReference>
<dbReference type="Proteomes" id="UP000289794">
    <property type="component" value="Chromosome"/>
</dbReference>
<dbReference type="AlphaFoldDB" id="A0A4P6LWY8"/>
<sequence length="212" mass="24181">MARKKIPENYEKMRQCIIQAAIEIMVKSSMAEFSLTDVAEKLGLTKAAIYWYFPNKNALMAQAAQSIYNTYIGYIEKISSSDLSSYEKLRRIVLGEDDTIQAALMCLFPIKFFLEYYSENHVVKNLIQNGYEKYNCLITALLEEGIRSKEFRCDLPPDELAKFITGAIDGLAFQNLLVSSEKTEVSRTIIFSVLDRILKPGRQSSGREELND</sequence>
<dbReference type="Pfam" id="PF17922">
    <property type="entry name" value="TetR_C_17"/>
    <property type="match status" value="1"/>
</dbReference>
<dbReference type="InterPro" id="IPR023772">
    <property type="entry name" value="DNA-bd_HTH_TetR-type_CS"/>
</dbReference>
<accession>A0A4P6LWY8</accession>
<dbReference type="Pfam" id="PF00440">
    <property type="entry name" value="TetR_N"/>
    <property type="match status" value="1"/>
</dbReference>
<dbReference type="InterPro" id="IPR001647">
    <property type="entry name" value="HTH_TetR"/>
</dbReference>
<dbReference type="InterPro" id="IPR041612">
    <property type="entry name" value="YfiR_C"/>
</dbReference>
<dbReference type="EMBL" id="CP035945">
    <property type="protein sequence ID" value="QBE96392.1"/>
    <property type="molecule type" value="Genomic_DNA"/>
</dbReference>
<name>A0A4P6LWY8_9FIRM</name>
<evidence type="ECO:0000256" key="2">
    <source>
        <dbReference type="PROSITE-ProRule" id="PRU00335"/>
    </source>
</evidence>
<organism evidence="4 5">
    <name type="scientific">Blautia producta</name>
    <dbReference type="NCBI Taxonomy" id="33035"/>
    <lineage>
        <taxon>Bacteria</taxon>
        <taxon>Bacillati</taxon>
        <taxon>Bacillota</taxon>
        <taxon>Clostridia</taxon>
        <taxon>Lachnospirales</taxon>
        <taxon>Lachnospiraceae</taxon>
        <taxon>Blautia</taxon>
    </lineage>
</organism>
<dbReference type="InterPro" id="IPR050624">
    <property type="entry name" value="HTH-type_Tx_Regulator"/>
</dbReference>
<dbReference type="PANTHER" id="PTHR43479">
    <property type="entry name" value="ACREF/ENVCD OPERON REPRESSOR-RELATED"/>
    <property type="match status" value="1"/>
</dbReference>
<evidence type="ECO:0000313" key="4">
    <source>
        <dbReference type="EMBL" id="QBE96392.1"/>
    </source>
</evidence>
<gene>
    <name evidence="4" type="primary">srpR</name>
    <name evidence="4" type="ORF">PMF13cell1_01936</name>
</gene>
<dbReference type="GO" id="GO:0003677">
    <property type="term" value="F:DNA binding"/>
    <property type="evidence" value="ECO:0007669"/>
    <property type="project" value="UniProtKB-UniRule"/>
</dbReference>
<dbReference type="PROSITE" id="PS50977">
    <property type="entry name" value="HTH_TETR_2"/>
    <property type="match status" value="1"/>
</dbReference>
<dbReference type="SUPFAM" id="SSF48498">
    <property type="entry name" value="Tetracyclin repressor-like, C-terminal domain"/>
    <property type="match status" value="1"/>
</dbReference>
<feature type="domain" description="HTH tetR-type" evidence="3">
    <location>
        <begin position="11"/>
        <end position="71"/>
    </location>
</feature>
<dbReference type="PROSITE" id="PS01081">
    <property type="entry name" value="HTH_TETR_1"/>
    <property type="match status" value="1"/>
</dbReference>
<evidence type="ECO:0000256" key="1">
    <source>
        <dbReference type="ARBA" id="ARBA00023125"/>
    </source>
</evidence>
<proteinExistence type="predicted"/>
<protein>
    <submittedName>
        <fullName evidence="4">HTH-type transcriptional regulator SrpR</fullName>
    </submittedName>
</protein>
<dbReference type="SUPFAM" id="SSF46689">
    <property type="entry name" value="Homeodomain-like"/>
    <property type="match status" value="1"/>
</dbReference>
<dbReference type="PRINTS" id="PR00455">
    <property type="entry name" value="HTHTETR"/>
</dbReference>
<dbReference type="KEGG" id="bpro:PMF13cell1_01936"/>
<dbReference type="RefSeq" id="WP_130180607.1">
    <property type="nucleotide sequence ID" value="NZ_CP035945.1"/>
</dbReference>
<dbReference type="InterPro" id="IPR036271">
    <property type="entry name" value="Tet_transcr_reg_TetR-rel_C_sf"/>
</dbReference>
<dbReference type="Gene3D" id="1.10.357.10">
    <property type="entry name" value="Tetracycline Repressor, domain 2"/>
    <property type="match status" value="1"/>
</dbReference>
<evidence type="ECO:0000313" key="5">
    <source>
        <dbReference type="Proteomes" id="UP000289794"/>
    </source>
</evidence>
<evidence type="ECO:0000259" key="3">
    <source>
        <dbReference type="PROSITE" id="PS50977"/>
    </source>
</evidence>
<feature type="DNA-binding region" description="H-T-H motif" evidence="2">
    <location>
        <begin position="34"/>
        <end position="53"/>
    </location>
</feature>
<keyword evidence="1 2" id="KW-0238">DNA-binding</keyword>
<reference evidence="4 5" key="1">
    <citation type="submission" date="2019-01" db="EMBL/GenBank/DDBJ databases">
        <title>PMF-metabolizing Aryl O-demethylase.</title>
        <authorList>
            <person name="Kim M."/>
        </authorList>
    </citation>
    <scope>NUCLEOTIDE SEQUENCE [LARGE SCALE GENOMIC DNA]</scope>
    <source>
        <strain evidence="4 5">PMF1</strain>
    </source>
</reference>
<dbReference type="InterPro" id="IPR009057">
    <property type="entry name" value="Homeodomain-like_sf"/>
</dbReference>
<dbReference type="Gene3D" id="1.10.10.60">
    <property type="entry name" value="Homeodomain-like"/>
    <property type="match status" value="1"/>
</dbReference>